<keyword evidence="9" id="KW-0808">Transferase</keyword>
<keyword evidence="9" id="KW-0489">Methyltransferase</keyword>
<keyword evidence="9" id="KW-0645">Protease</keyword>
<dbReference type="GO" id="GO:0004190">
    <property type="term" value="F:aspartic-type endopeptidase activity"/>
    <property type="evidence" value="ECO:0007669"/>
    <property type="project" value="UniProtKB-EC"/>
</dbReference>
<dbReference type="InterPro" id="IPR010627">
    <property type="entry name" value="Prepilin_pept_A24_N"/>
</dbReference>
<keyword evidence="5 9" id="KW-0812">Transmembrane</keyword>
<dbReference type="PANTHER" id="PTHR30487:SF0">
    <property type="entry name" value="PREPILIN LEADER PEPTIDASE_N-METHYLTRANSFERASE-RELATED"/>
    <property type="match status" value="1"/>
</dbReference>
<feature type="transmembrane region" description="Helical" evidence="10">
    <location>
        <begin position="6"/>
        <end position="25"/>
    </location>
</feature>
<keyword evidence="7 10" id="KW-0472">Membrane</keyword>
<evidence type="ECO:0000256" key="8">
    <source>
        <dbReference type="RuleBase" id="RU003793"/>
    </source>
</evidence>
<comment type="subcellular location">
    <subcellularLocation>
        <location evidence="1">Cell inner membrane</location>
        <topology evidence="1">Multi-pass membrane protein</topology>
    </subcellularLocation>
    <subcellularLocation>
        <location evidence="9">Cell membrane</location>
        <topology evidence="9">Multi-pass membrane protein</topology>
    </subcellularLocation>
</comment>
<comment type="function">
    <text evidence="9">Plays an essential role in type IV pili and type II pseudopili formation by proteolytically removing the leader sequence from substrate proteins and subsequently monomethylating the alpha-amino group of the newly exposed N-terminal phenylalanine.</text>
</comment>
<comment type="catalytic activity">
    <reaction evidence="9">
        <text>Typically cleaves a -Gly-|-Phe- bond to release an N-terminal, basic peptide of 5-8 residues from type IV prepilin, and then N-methylates the new N-terminal amino group, the methyl donor being S-adenosyl-L-methionine.</text>
        <dbReference type="EC" id="3.4.23.43"/>
    </reaction>
</comment>
<dbReference type="InterPro" id="IPR050882">
    <property type="entry name" value="Prepilin_peptidase/N-MTase"/>
</dbReference>
<reference evidence="13 14" key="1">
    <citation type="submission" date="2018-06" db="EMBL/GenBank/DDBJ databases">
        <title>Genomic Encyclopedia of Type Strains, Phase III (KMG-III): the genomes of soil and plant-associated and newly described type strains.</title>
        <authorList>
            <person name="Whitman W."/>
        </authorList>
    </citation>
    <scope>NUCLEOTIDE SEQUENCE [LARGE SCALE GENOMIC DNA]</scope>
    <source>
        <strain evidence="13 14">CECT 7730</strain>
    </source>
</reference>
<name>A0A318VET1_9GAMM</name>
<dbReference type="EC" id="3.4.23.43" evidence="9"/>
<dbReference type="RefSeq" id="WP_110572738.1">
    <property type="nucleotide sequence ID" value="NZ_QKLW01000001.1"/>
</dbReference>
<keyword evidence="9" id="KW-0378">Hydrolase</keyword>
<evidence type="ECO:0000256" key="10">
    <source>
        <dbReference type="SAM" id="Phobius"/>
    </source>
</evidence>
<evidence type="ECO:0000256" key="2">
    <source>
        <dbReference type="ARBA" id="ARBA00005801"/>
    </source>
</evidence>
<proteinExistence type="inferred from homology"/>
<evidence type="ECO:0000313" key="13">
    <source>
        <dbReference type="EMBL" id="PYF84925.1"/>
    </source>
</evidence>
<dbReference type="GO" id="GO:0006465">
    <property type="term" value="P:signal peptide processing"/>
    <property type="evidence" value="ECO:0007669"/>
    <property type="project" value="TreeGrafter"/>
</dbReference>
<feature type="domain" description="Prepilin type IV endopeptidase peptidase" evidence="11">
    <location>
        <begin position="129"/>
        <end position="235"/>
    </location>
</feature>
<protein>
    <recommendedName>
        <fullName evidence="9">Prepilin leader peptidase/N-methyltransferase</fullName>
        <ecNumber evidence="9">2.1.1.-</ecNumber>
        <ecNumber evidence="9">3.4.23.43</ecNumber>
    </recommendedName>
</protein>
<evidence type="ECO:0000256" key="3">
    <source>
        <dbReference type="ARBA" id="ARBA00022475"/>
    </source>
</evidence>
<dbReference type="AlphaFoldDB" id="A0A318VET1"/>
<keyword evidence="6 10" id="KW-1133">Transmembrane helix</keyword>
<feature type="transmembrane region" description="Helical" evidence="10">
    <location>
        <begin position="244"/>
        <end position="262"/>
    </location>
</feature>
<evidence type="ECO:0000256" key="5">
    <source>
        <dbReference type="ARBA" id="ARBA00022692"/>
    </source>
</evidence>
<dbReference type="Gene3D" id="1.20.120.1220">
    <property type="match status" value="1"/>
</dbReference>
<dbReference type="EMBL" id="QKLW01000001">
    <property type="protein sequence ID" value="PYF84925.1"/>
    <property type="molecule type" value="Genomic_DNA"/>
</dbReference>
<sequence length="263" mass="29715">MDLTVLMWTLYCVMVLCIGSFSAAYTTRWPIKQDYLWTKEAHHLLSIPFTTSSPLMFNRRRSHCIHCEQPLTYKDLIPIFSFIALKGKCRYCKQRISSRYLVIEITHLLCCLPLLWLFDDVYSLTLITLLMSALITATVIDMEHKLIPDECNTVALGCGLLLNISANNLHNSVLGMMAGFVLLYTLRWLYTLCRDKEGIGLGDAKLLAALGSWLGLSHLPTLLFCASICGILYTVFSKTSSQDYIAFGPFLTISALLVFYLTL</sequence>
<gene>
    <name evidence="13" type="ORF">DFP75_101976</name>
</gene>
<dbReference type="PRINTS" id="PR00864">
    <property type="entry name" value="PREPILNPTASE"/>
</dbReference>
<keyword evidence="3" id="KW-1003">Cell membrane</keyword>
<dbReference type="PANTHER" id="PTHR30487">
    <property type="entry name" value="TYPE 4 PREPILIN-LIKE PROTEINS LEADER PEPTIDE-PROCESSING ENZYME"/>
    <property type="match status" value="1"/>
</dbReference>
<organism evidence="13 14">
    <name type="scientific">Marinomonas alcarazii</name>
    <dbReference type="NCBI Taxonomy" id="491949"/>
    <lineage>
        <taxon>Bacteria</taxon>
        <taxon>Pseudomonadati</taxon>
        <taxon>Pseudomonadota</taxon>
        <taxon>Gammaproteobacteria</taxon>
        <taxon>Oceanospirillales</taxon>
        <taxon>Oceanospirillaceae</taxon>
        <taxon>Marinomonas</taxon>
    </lineage>
</organism>
<evidence type="ECO:0000256" key="6">
    <source>
        <dbReference type="ARBA" id="ARBA00022989"/>
    </source>
</evidence>
<dbReference type="Pfam" id="PF01478">
    <property type="entry name" value="Peptidase_A24"/>
    <property type="match status" value="1"/>
</dbReference>
<comment type="caution">
    <text evidence="13">The sequence shown here is derived from an EMBL/GenBank/DDBJ whole genome shotgun (WGS) entry which is preliminary data.</text>
</comment>
<keyword evidence="4" id="KW-0997">Cell inner membrane</keyword>
<feature type="transmembrane region" description="Helical" evidence="10">
    <location>
        <begin position="210"/>
        <end position="232"/>
    </location>
</feature>
<evidence type="ECO:0000259" key="11">
    <source>
        <dbReference type="Pfam" id="PF01478"/>
    </source>
</evidence>
<keyword evidence="14" id="KW-1185">Reference proteome</keyword>
<keyword evidence="9" id="KW-0511">Multifunctional enzyme</keyword>
<dbReference type="GO" id="GO:0005886">
    <property type="term" value="C:plasma membrane"/>
    <property type="evidence" value="ECO:0007669"/>
    <property type="project" value="UniProtKB-SubCell"/>
</dbReference>
<dbReference type="EC" id="2.1.1.-" evidence="9"/>
<comment type="similarity">
    <text evidence="2 8">Belongs to the peptidase A24 family.</text>
</comment>
<feature type="transmembrane region" description="Helical" evidence="10">
    <location>
        <begin position="173"/>
        <end position="190"/>
    </location>
</feature>
<feature type="domain" description="Prepilin peptidase A24 N-terminal" evidence="12">
    <location>
        <begin position="14"/>
        <end position="117"/>
    </location>
</feature>
<accession>A0A318VET1</accession>
<dbReference type="Pfam" id="PF06750">
    <property type="entry name" value="A24_N_bact"/>
    <property type="match status" value="1"/>
</dbReference>
<evidence type="ECO:0000256" key="4">
    <source>
        <dbReference type="ARBA" id="ARBA00022519"/>
    </source>
</evidence>
<evidence type="ECO:0000259" key="12">
    <source>
        <dbReference type="Pfam" id="PF06750"/>
    </source>
</evidence>
<evidence type="ECO:0000256" key="1">
    <source>
        <dbReference type="ARBA" id="ARBA00004429"/>
    </source>
</evidence>
<evidence type="ECO:0000313" key="14">
    <source>
        <dbReference type="Proteomes" id="UP000247551"/>
    </source>
</evidence>
<dbReference type="InterPro" id="IPR000045">
    <property type="entry name" value="Prepilin_IV_endopep_pep"/>
</dbReference>
<feature type="transmembrane region" description="Helical" evidence="10">
    <location>
        <begin position="100"/>
        <end position="118"/>
    </location>
</feature>
<dbReference type="InterPro" id="IPR014032">
    <property type="entry name" value="Peptidase_A24A_bac"/>
</dbReference>
<evidence type="ECO:0000256" key="7">
    <source>
        <dbReference type="ARBA" id="ARBA00023136"/>
    </source>
</evidence>
<dbReference type="GO" id="GO:0008168">
    <property type="term" value="F:methyltransferase activity"/>
    <property type="evidence" value="ECO:0007669"/>
    <property type="project" value="UniProtKB-KW"/>
</dbReference>
<dbReference type="GO" id="GO:0032259">
    <property type="term" value="P:methylation"/>
    <property type="evidence" value="ECO:0007669"/>
    <property type="project" value="UniProtKB-KW"/>
</dbReference>
<evidence type="ECO:0000256" key="9">
    <source>
        <dbReference type="RuleBase" id="RU003794"/>
    </source>
</evidence>
<dbReference type="Proteomes" id="UP000247551">
    <property type="component" value="Unassembled WGS sequence"/>
</dbReference>